<evidence type="ECO:0000313" key="3">
    <source>
        <dbReference type="Proteomes" id="UP000694423"/>
    </source>
</evidence>
<reference evidence="2" key="2">
    <citation type="submission" date="2025-09" db="UniProtKB">
        <authorList>
            <consortium name="Ensembl"/>
        </authorList>
    </citation>
    <scope>IDENTIFICATION</scope>
</reference>
<protein>
    <submittedName>
        <fullName evidence="2">Uncharacterized protein</fullName>
    </submittedName>
</protein>
<dbReference type="Proteomes" id="UP000694423">
    <property type="component" value="Unplaced"/>
</dbReference>
<evidence type="ECO:0000256" key="1">
    <source>
        <dbReference type="SAM" id="MobiDB-lite"/>
    </source>
</evidence>
<proteinExistence type="predicted"/>
<sequence>MSACPGHPHLSVHVCPSPCPSLSVCPTAPLSPSPSNPPRPSVPLSLSPSVHPRPSACPCPSLPVPVCLSPSVPIPVRGSLRGRQRGRVGGRFGRAGAPARLSPRSWDPPAAPFWTMATPQRFGRRR</sequence>
<evidence type="ECO:0000313" key="2">
    <source>
        <dbReference type="Ensembl" id="ENSDNVP00000007914.1"/>
    </source>
</evidence>
<dbReference type="Ensembl" id="ENSDNVT00000009573.1">
    <property type="protein sequence ID" value="ENSDNVP00000007914.1"/>
    <property type="gene ID" value="ENSDNVG00000005643.1"/>
</dbReference>
<feature type="compositionally biased region" description="Low complexity" evidence="1">
    <location>
        <begin position="42"/>
        <end position="52"/>
    </location>
</feature>
<feature type="compositionally biased region" description="Pro residues" evidence="1">
    <location>
        <begin position="29"/>
        <end position="41"/>
    </location>
</feature>
<reference evidence="2" key="1">
    <citation type="submission" date="2025-08" db="UniProtKB">
        <authorList>
            <consortium name="Ensembl"/>
        </authorList>
    </citation>
    <scope>IDENTIFICATION</scope>
</reference>
<feature type="region of interest" description="Disordered" evidence="1">
    <location>
        <begin position="28"/>
        <end position="52"/>
    </location>
</feature>
<keyword evidence="3" id="KW-1185">Reference proteome</keyword>
<feature type="region of interest" description="Disordered" evidence="1">
    <location>
        <begin position="75"/>
        <end position="126"/>
    </location>
</feature>
<accession>A0A8C4JIP1</accession>
<dbReference type="AlphaFoldDB" id="A0A8C4JIP1"/>
<name>A0A8C4JIP1_DRONO</name>
<organism evidence="2 3">
    <name type="scientific">Dromaius novaehollandiae</name>
    <name type="common">Emu</name>
    <dbReference type="NCBI Taxonomy" id="8790"/>
    <lineage>
        <taxon>Eukaryota</taxon>
        <taxon>Metazoa</taxon>
        <taxon>Chordata</taxon>
        <taxon>Craniata</taxon>
        <taxon>Vertebrata</taxon>
        <taxon>Euteleostomi</taxon>
        <taxon>Archelosauria</taxon>
        <taxon>Archosauria</taxon>
        <taxon>Dinosauria</taxon>
        <taxon>Saurischia</taxon>
        <taxon>Theropoda</taxon>
        <taxon>Coelurosauria</taxon>
        <taxon>Aves</taxon>
        <taxon>Palaeognathae</taxon>
        <taxon>Casuariiformes</taxon>
        <taxon>Dromaiidae</taxon>
        <taxon>Dromaius</taxon>
    </lineage>
</organism>